<proteinExistence type="predicted"/>
<dbReference type="Proteomes" id="UP000190229">
    <property type="component" value="Unassembled WGS sequence"/>
</dbReference>
<dbReference type="EMBL" id="MWPS01000046">
    <property type="protein sequence ID" value="OPG14933.1"/>
    <property type="molecule type" value="Genomic_DNA"/>
</dbReference>
<keyword evidence="3" id="KW-1185">Reference proteome</keyword>
<dbReference type="InterPro" id="IPR011009">
    <property type="entry name" value="Kinase-like_dom_sf"/>
</dbReference>
<evidence type="ECO:0000313" key="2">
    <source>
        <dbReference type="EMBL" id="OPG14933.1"/>
    </source>
</evidence>
<comment type="caution">
    <text evidence="2">The sequence shown here is derived from an EMBL/GenBank/DDBJ whole genome shotgun (WGS) entry which is preliminary data.</text>
</comment>
<dbReference type="SUPFAM" id="SSF56112">
    <property type="entry name" value="Protein kinase-like (PK-like)"/>
    <property type="match status" value="1"/>
</dbReference>
<name>A0A1V4EPR0_9BACL</name>
<gene>
    <name evidence="2" type="ORF">B2M26_13890</name>
</gene>
<organism evidence="2 3">
    <name type="scientific">Ferroacidibacillus organovorans</name>
    <dbReference type="NCBI Taxonomy" id="1765683"/>
    <lineage>
        <taxon>Bacteria</taxon>
        <taxon>Bacillati</taxon>
        <taxon>Bacillota</taxon>
        <taxon>Bacilli</taxon>
        <taxon>Bacillales</taxon>
        <taxon>Alicyclobacillaceae</taxon>
        <taxon>Ferroacidibacillus</taxon>
    </lineage>
</organism>
<evidence type="ECO:0000313" key="3">
    <source>
        <dbReference type="Proteomes" id="UP000190229"/>
    </source>
</evidence>
<reference evidence="2 3" key="1">
    <citation type="submission" date="2017-02" db="EMBL/GenBank/DDBJ databases">
        <title>Draft genome of Acidibacillus ferrooxidans Huett2.</title>
        <authorList>
            <person name="Schopf S."/>
        </authorList>
    </citation>
    <scope>NUCLEOTIDE SEQUENCE [LARGE SCALE GENOMIC DNA]</scope>
    <source>
        <strain evidence="2 3">Huett2</strain>
    </source>
</reference>
<sequence length="167" mass="18712">MTHSLAGIEWHETNPILDNLITSCAELTLNPLSPGLEADVVKITQGEEHFVLKVWNKRSKPDILRQYRLLEALHLQRVQVSVPIACGRTWTGDSVLLTRYHGAALTKVSPNIFKIVASILADIHRLHPEKLGGNVLARCDFVEYFYSGIDAFPSMKEVLIRLIASQT</sequence>
<protein>
    <recommendedName>
        <fullName evidence="1">Aminoglycoside phosphotransferase domain-containing protein</fullName>
    </recommendedName>
</protein>
<dbReference type="InterPro" id="IPR002575">
    <property type="entry name" value="Aminoglycoside_PTrfase"/>
</dbReference>
<dbReference type="Pfam" id="PF01636">
    <property type="entry name" value="APH"/>
    <property type="match status" value="1"/>
</dbReference>
<feature type="domain" description="Aminoglycoside phosphotransferase" evidence="1">
    <location>
        <begin position="29"/>
        <end position="131"/>
    </location>
</feature>
<dbReference type="RefSeq" id="WP_079291745.1">
    <property type="nucleotide sequence ID" value="NZ_MWPS01000046.1"/>
</dbReference>
<dbReference type="AlphaFoldDB" id="A0A1V4EPR0"/>
<evidence type="ECO:0000259" key="1">
    <source>
        <dbReference type="Pfam" id="PF01636"/>
    </source>
</evidence>
<accession>A0A1V4EPR0</accession>